<feature type="domain" description="Mechanosensitive ion channel MscS" evidence="8">
    <location>
        <begin position="212"/>
        <end position="279"/>
    </location>
</feature>
<dbReference type="GO" id="GO:0008381">
    <property type="term" value="F:mechanosensitive monoatomic ion channel activity"/>
    <property type="evidence" value="ECO:0007669"/>
    <property type="project" value="UniProtKB-ARBA"/>
</dbReference>
<accession>E6X1Z1</accession>
<dbReference type="Gene3D" id="2.30.30.60">
    <property type="match status" value="1"/>
</dbReference>
<dbReference type="InterPro" id="IPR049278">
    <property type="entry name" value="MS_channel_C"/>
</dbReference>
<dbReference type="Gene3D" id="1.10.287.1260">
    <property type="match status" value="1"/>
</dbReference>
<evidence type="ECO:0000256" key="6">
    <source>
        <dbReference type="ARBA" id="ARBA00023136"/>
    </source>
</evidence>
<evidence type="ECO:0000256" key="7">
    <source>
        <dbReference type="SAM" id="Phobius"/>
    </source>
</evidence>
<dbReference type="PANTHER" id="PTHR43634:SF2">
    <property type="entry name" value="LOW CONDUCTANCE MECHANOSENSITIVE CHANNEL YNAI"/>
    <property type="match status" value="1"/>
</dbReference>
<keyword evidence="12" id="KW-1185">Reference proteome</keyword>
<dbReference type="EMBL" id="CP002452">
    <property type="protein sequence ID" value="ADV45999.1"/>
    <property type="molecule type" value="Genomic_DNA"/>
</dbReference>
<keyword evidence="6 7" id="KW-0472">Membrane</keyword>
<feature type="transmembrane region" description="Helical" evidence="7">
    <location>
        <begin position="48"/>
        <end position="65"/>
    </location>
</feature>
<feature type="domain" description="Mechanosensitive ion channel MscS C-terminal" evidence="9">
    <location>
        <begin position="293"/>
        <end position="399"/>
    </location>
</feature>
<evidence type="ECO:0000259" key="8">
    <source>
        <dbReference type="Pfam" id="PF00924"/>
    </source>
</evidence>
<dbReference type="InterPro" id="IPR011066">
    <property type="entry name" value="MscS_channel_C_sf"/>
</dbReference>
<dbReference type="HOGENOM" id="CLU_037945_0_4_7"/>
<dbReference type="RefSeq" id="WP_013553693.1">
    <property type="nucleotide sequence ID" value="NC_014935.1"/>
</dbReference>
<feature type="transmembrane region" description="Helical" evidence="7">
    <location>
        <begin position="164"/>
        <end position="186"/>
    </location>
</feature>
<feature type="transmembrane region" description="Helical" evidence="7">
    <location>
        <begin position="128"/>
        <end position="152"/>
    </location>
</feature>
<evidence type="ECO:0000256" key="2">
    <source>
        <dbReference type="ARBA" id="ARBA00008017"/>
    </source>
</evidence>
<dbReference type="eggNOG" id="COG0668">
    <property type="taxonomic scope" value="Bacteria"/>
</dbReference>
<feature type="transmembrane region" description="Helical" evidence="7">
    <location>
        <begin position="192"/>
        <end position="210"/>
    </location>
</feature>
<feature type="transmembrane region" description="Helical" evidence="7">
    <location>
        <begin position="100"/>
        <end position="122"/>
    </location>
</feature>
<evidence type="ECO:0000256" key="3">
    <source>
        <dbReference type="ARBA" id="ARBA00022475"/>
    </source>
</evidence>
<protein>
    <submittedName>
        <fullName evidence="11">MscS Mechanosensitive ion channel</fullName>
    </submittedName>
</protein>
<evidence type="ECO:0000256" key="5">
    <source>
        <dbReference type="ARBA" id="ARBA00022989"/>
    </source>
</evidence>
<keyword evidence="3" id="KW-1003">Cell membrane</keyword>
<reference evidence="11 12" key="1">
    <citation type="journal article" date="2011" name="Stand. Genomic Sci.">
        <title>Complete genome sequence of Nitratifractor salsuginis type strain (E9I37-1).</title>
        <authorList>
            <person name="Anderson I."/>
            <person name="Sikorski J."/>
            <person name="Zeytun A."/>
            <person name="Nolan M."/>
            <person name="Lapidus A."/>
            <person name="Lucas S."/>
            <person name="Hammon N."/>
            <person name="Deshpande S."/>
            <person name="Cheng J.F."/>
            <person name="Tapia R."/>
            <person name="Han C."/>
            <person name="Goodwin L."/>
            <person name="Pitluck S."/>
            <person name="Liolios K."/>
            <person name="Pagani I."/>
            <person name="Ivanova N."/>
            <person name="Huntemann M."/>
            <person name="Mavromatis K."/>
            <person name="Ovchinikova G."/>
            <person name="Pati A."/>
            <person name="Chen A."/>
            <person name="Palaniappan K."/>
            <person name="Land M."/>
            <person name="Hauser L."/>
            <person name="Brambilla E.M."/>
            <person name="Ngatchou-Djao O.D."/>
            <person name="Rohde M."/>
            <person name="Tindall B.J."/>
            <person name="Goker M."/>
            <person name="Detter J.C."/>
            <person name="Woyke T."/>
            <person name="Bristow J."/>
            <person name="Eisen J.A."/>
            <person name="Markowitz V."/>
            <person name="Hugenholtz P."/>
            <person name="Klenk H.P."/>
            <person name="Kyrpides N.C."/>
        </authorList>
    </citation>
    <scope>NUCLEOTIDE SEQUENCE [LARGE SCALE GENOMIC DNA]</scope>
    <source>
        <strain evidence="12">DSM 16511 / JCM 12458 / E9I37-1</strain>
    </source>
</reference>
<keyword evidence="4 7" id="KW-0812">Transmembrane</keyword>
<evidence type="ECO:0000256" key="4">
    <source>
        <dbReference type="ARBA" id="ARBA00022692"/>
    </source>
</evidence>
<dbReference type="Pfam" id="PF21088">
    <property type="entry name" value="MS_channel_1st"/>
    <property type="match status" value="1"/>
</dbReference>
<evidence type="ECO:0000259" key="9">
    <source>
        <dbReference type="Pfam" id="PF21082"/>
    </source>
</evidence>
<dbReference type="InterPro" id="IPR006686">
    <property type="entry name" value="MscS_channel_CS"/>
</dbReference>
<comment type="similarity">
    <text evidence="2">Belongs to the MscS (TC 1.A.23) family.</text>
</comment>
<keyword evidence="5 7" id="KW-1133">Transmembrane helix</keyword>
<dbReference type="Gene3D" id="3.30.70.100">
    <property type="match status" value="1"/>
</dbReference>
<dbReference type="SUPFAM" id="SSF82689">
    <property type="entry name" value="Mechanosensitive channel protein MscS (YggB), C-terminal domain"/>
    <property type="match status" value="1"/>
</dbReference>
<dbReference type="PANTHER" id="PTHR43634">
    <property type="entry name" value="OW CONDUCTANCE MECHANOSENSITIVE CHANNEL"/>
    <property type="match status" value="1"/>
</dbReference>
<dbReference type="InterPro" id="IPR011014">
    <property type="entry name" value="MscS_channel_TM-2"/>
</dbReference>
<dbReference type="GO" id="GO:0005886">
    <property type="term" value="C:plasma membrane"/>
    <property type="evidence" value="ECO:0007669"/>
    <property type="project" value="UniProtKB-SubCell"/>
</dbReference>
<dbReference type="AlphaFoldDB" id="E6X1Z1"/>
<gene>
    <name evidence="11" type="ordered locus">Nitsa_0732</name>
</gene>
<proteinExistence type="inferred from homology"/>
<dbReference type="KEGG" id="nsa:Nitsa_0732"/>
<dbReference type="InterPro" id="IPR023408">
    <property type="entry name" value="MscS_beta-dom_sf"/>
</dbReference>
<dbReference type="Proteomes" id="UP000008633">
    <property type="component" value="Chromosome"/>
</dbReference>
<evidence type="ECO:0000259" key="10">
    <source>
        <dbReference type="Pfam" id="PF21088"/>
    </source>
</evidence>
<dbReference type="STRING" id="749222.Nitsa_0732"/>
<evidence type="ECO:0000313" key="12">
    <source>
        <dbReference type="Proteomes" id="UP000008633"/>
    </source>
</evidence>
<dbReference type="InterPro" id="IPR006685">
    <property type="entry name" value="MscS_channel_2nd"/>
</dbReference>
<reference evidence="12" key="2">
    <citation type="submission" date="2011-01" db="EMBL/GenBank/DDBJ databases">
        <title>The complete genome of Nitratifractor salsuginis DSM 16511.</title>
        <authorList>
            <consortium name="US DOE Joint Genome Institute (JGI-PGF)"/>
            <person name="Lucas S."/>
            <person name="Copeland A."/>
            <person name="Lapidus A."/>
            <person name="Bruce D."/>
            <person name="Goodwin L."/>
            <person name="Pitluck S."/>
            <person name="Kyrpides N."/>
            <person name="Mavromatis K."/>
            <person name="Ivanova N."/>
            <person name="Mikhailova N."/>
            <person name="Zeytun A."/>
            <person name="Detter J.C."/>
            <person name="Tapia R."/>
            <person name="Han C."/>
            <person name="Land M."/>
            <person name="Hauser L."/>
            <person name="Markowitz V."/>
            <person name="Cheng J.-F."/>
            <person name="Hugenholtz P."/>
            <person name="Woyke T."/>
            <person name="Wu D."/>
            <person name="Tindall B."/>
            <person name="Schuetze A."/>
            <person name="Brambilla E."/>
            <person name="Klenk H.-P."/>
            <person name="Eisen J.A."/>
        </authorList>
    </citation>
    <scope>NUCLEOTIDE SEQUENCE [LARGE SCALE GENOMIC DNA]</scope>
    <source>
        <strain evidence="12">DSM 16511 / JCM 12458 / E9I37-1</strain>
    </source>
</reference>
<dbReference type="SUPFAM" id="SSF50182">
    <property type="entry name" value="Sm-like ribonucleoproteins"/>
    <property type="match status" value="1"/>
</dbReference>
<dbReference type="PROSITE" id="PS01246">
    <property type="entry name" value="UPF0003"/>
    <property type="match status" value="1"/>
</dbReference>
<dbReference type="Pfam" id="PF21082">
    <property type="entry name" value="MS_channel_3rd"/>
    <property type="match status" value="1"/>
</dbReference>
<dbReference type="InterPro" id="IPR049142">
    <property type="entry name" value="MS_channel_1st"/>
</dbReference>
<dbReference type="InterPro" id="IPR045042">
    <property type="entry name" value="YnaI-like"/>
</dbReference>
<organism evidence="11 12">
    <name type="scientific">Nitratifractor salsuginis (strain DSM 16511 / JCM 12458 / E9I37-1)</name>
    <dbReference type="NCBI Taxonomy" id="749222"/>
    <lineage>
        <taxon>Bacteria</taxon>
        <taxon>Pseudomonadati</taxon>
        <taxon>Campylobacterota</taxon>
        <taxon>Epsilonproteobacteria</taxon>
        <taxon>Campylobacterales</taxon>
        <taxon>Sulfurovaceae</taxon>
        <taxon>Nitratifractor</taxon>
    </lineage>
</organism>
<sequence length="422" mass="50002">MIADFSEWFYGEFGYNLPMEQLINLINHRLPESLLHYTLWLHVTPGELLVALGLVLAAITLNWLLRRPLLRWAKHRLYRHRRESFYRLLYRRLESIFRPLRLLLTVYLFKKAVEIFVAGGWIDTLFFVLYWLFLFWWLYEITKFLLYLTLSAKIKRQKEARAELYNLFLNITRVFLAFLFIILVLSRLGVDLTALITSLGIGGAIIGLGAKDTITNFLDSVRLVSEDAFRQGDWIETDKVEGFVTEMGLTSTKIRTFDNALVTVPNSVLANTYVKNWTRRMVGRRIKFYLRLKLTTDTRELERVIYEIHEMLDSHPDIVNKNKLRYIRRMKRTYENGLFNLEDRYGVRRTLLVYLDEIGEYSLNILVYAFSISVNWEEWLRVKQDVIKKILKIVEESSLELAVPREEILLETREKEDGSFSV</sequence>
<feature type="domain" description="Mechanosensitive ion channel transmembrane helices 2/3" evidence="10">
    <location>
        <begin position="170"/>
        <end position="211"/>
    </location>
</feature>
<dbReference type="Pfam" id="PF00924">
    <property type="entry name" value="MS_channel_2nd"/>
    <property type="match status" value="1"/>
</dbReference>
<dbReference type="InterPro" id="IPR010920">
    <property type="entry name" value="LSM_dom_sf"/>
</dbReference>
<comment type="subcellular location">
    <subcellularLocation>
        <location evidence="1">Cell membrane</location>
        <topology evidence="1">Multi-pass membrane protein</topology>
    </subcellularLocation>
</comment>
<evidence type="ECO:0000256" key="1">
    <source>
        <dbReference type="ARBA" id="ARBA00004651"/>
    </source>
</evidence>
<name>E6X1Z1_NITSE</name>
<dbReference type="SUPFAM" id="SSF82861">
    <property type="entry name" value="Mechanosensitive channel protein MscS (YggB), transmembrane region"/>
    <property type="match status" value="1"/>
</dbReference>
<evidence type="ECO:0000313" key="11">
    <source>
        <dbReference type="EMBL" id="ADV45999.1"/>
    </source>
</evidence>